<feature type="transmembrane region" description="Helical" evidence="2">
    <location>
        <begin position="373"/>
        <end position="392"/>
    </location>
</feature>
<dbReference type="RefSeq" id="WP_248650148.1">
    <property type="nucleotide sequence ID" value="NZ_CP096659.1"/>
</dbReference>
<feature type="transmembrane region" description="Helical" evidence="2">
    <location>
        <begin position="212"/>
        <end position="238"/>
    </location>
</feature>
<dbReference type="AlphaFoldDB" id="A0A8U0HSY5"/>
<name>A0A8U0HSY5_9EURY</name>
<feature type="transmembrane region" description="Helical" evidence="2">
    <location>
        <begin position="346"/>
        <end position="367"/>
    </location>
</feature>
<evidence type="ECO:0000313" key="5">
    <source>
        <dbReference type="Proteomes" id="UP000830729"/>
    </source>
</evidence>
<dbReference type="KEGG" id="halx:M0R89_16365"/>
<proteinExistence type="predicted"/>
<protein>
    <submittedName>
        <fullName evidence="4">PH domain-containing protein</fullName>
    </submittedName>
</protein>
<organism evidence="4 5">
    <name type="scientific">Halorussus limi</name>
    <dbReference type="NCBI Taxonomy" id="2938695"/>
    <lineage>
        <taxon>Archaea</taxon>
        <taxon>Methanobacteriati</taxon>
        <taxon>Methanobacteriota</taxon>
        <taxon>Stenosarchaea group</taxon>
        <taxon>Halobacteria</taxon>
        <taxon>Halobacteriales</taxon>
        <taxon>Haladaptataceae</taxon>
        <taxon>Halorussus</taxon>
    </lineage>
</organism>
<dbReference type="Proteomes" id="UP000830729">
    <property type="component" value="Chromosome"/>
</dbReference>
<accession>A0A8U0HSY5</accession>
<feature type="region of interest" description="Disordered" evidence="1">
    <location>
        <begin position="146"/>
        <end position="166"/>
    </location>
</feature>
<dbReference type="EMBL" id="CP096659">
    <property type="protein sequence ID" value="UPV74100.1"/>
    <property type="molecule type" value="Genomic_DNA"/>
</dbReference>
<evidence type="ECO:0000313" key="4">
    <source>
        <dbReference type="EMBL" id="UPV74100.1"/>
    </source>
</evidence>
<feature type="transmembrane region" description="Helical" evidence="2">
    <location>
        <begin position="180"/>
        <end position="206"/>
    </location>
</feature>
<keyword evidence="2" id="KW-0472">Membrane</keyword>
<evidence type="ECO:0000259" key="3">
    <source>
        <dbReference type="Pfam" id="PF03703"/>
    </source>
</evidence>
<dbReference type="InterPro" id="IPR014529">
    <property type="entry name" value="UCP026631"/>
</dbReference>
<feature type="transmembrane region" description="Helical" evidence="2">
    <location>
        <begin position="41"/>
        <end position="62"/>
    </location>
</feature>
<sequence>MKLHPLSIPYRAASRGLSAGLMLFFVGRSLGDAEALPVPMAGPALVTLAAVGVVGAAAWQVAYYRRFEYRLTGDGLEIASGVVSRRNREIPLGRIQNVDISRNVIQRALGVAVLDIETAGGGATEASLRYVGYDEAKRVQREIQRLKRGAEDAESGTEPDERADPEERGTVLFELQSGELLLLSALSFDFRYLSLLAFGPAALPFVPGVAELAFLGGMLLVALLVVALWVLSAGMTFARYYDFRLTRLGDELRYERGLLQRYDGSIPLGKVQALTLDANVLMRRFGYATLAVETAGYGPGQAPSGGSEAAVPLATRERVLRLAREVEDFEVPAFSRPPERARTRYAVRYALVLAGLAAVLFALQAVVGPPAPIPFPLAVVPLAFLLVVPVAAHLKWRNRGYAVGEDHVLTRNGFWTRTTKVVPYYRVQTVIQSATVFQRRRRLASVVVDTASSAGGVAAAVDVDAETARELRETVGEKLQASLAARRGEADRESDLDSSRRD</sequence>
<evidence type="ECO:0000256" key="1">
    <source>
        <dbReference type="SAM" id="MobiDB-lite"/>
    </source>
</evidence>
<feature type="domain" description="YdbS-like PH" evidence="3">
    <location>
        <begin position="64"/>
        <end position="143"/>
    </location>
</feature>
<keyword evidence="2" id="KW-0812">Transmembrane</keyword>
<dbReference type="PIRSF" id="PIRSF026631">
    <property type="entry name" value="UCP026631"/>
    <property type="match status" value="1"/>
</dbReference>
<evidence type="ECO:0000256" key="2">
    <source>
        <dbReference type="SAM" id="Phobius"/>
    </source>
</evidence>
<reference evidence="4 5" key="1">
    <citation type="submission" date="2022-04" db="EMBL/GenBank/DDBJ databases">
        <title>Diverse halophilic archaea isolated from saline environments.</title>
        <authorList>
            <person name="Cui H.-L."/>
        </authorList>
    </citation>
    <scope>NUCLEOTIDE SEQUENCE [LARGE SCALE GENOMIC DNA]</scope>
    <source>
        <strain evidence="4 5">XZYJT49</strain>
    </source>
</reference>
<feature type="domain" description="YdbS-like PH" evidence="3">
    <location>
        <begin position="240"/>
        <end position="324"/>
    </location>
</feature>
<feature type="region of interest" description="Disordered" evidence="1">
    <location>
        <begin position="482"/>
        <end position="502"/>
    </location>
</feature>
<keyword evidence="5" id="KW-1185">Reference proteome</keyword>
<feature type="domain" description="YdbS-like PH" evidence="3">
    <location>
        <begin position="396"/>
        <end position="474"/>
    </location>
</feature>
<keyword evidence="2" id="KW-1133">Transmembrane helix</keyword>
<gene>
    <name evidence="4" type="ORF">M0R89_16365</name>
</gene>
<dbReference type="PANTHER" id="PTHR34473:SF3">
    <property type="entry name" value="TRANSMEMBRANE PROTEIN-RELATED"/>
    <property type="match status" value="1"/>
</dbReference>
<dbReference type="GeneID" id="72186806"/>
<dbReference type="Pfam" id="PF03703">
    <property type="entry name" value="bPH_2"/>
    <property type="match status" value="3"/>
</dbReference>
<dbReference type="InterPro" id="IPR005182">
    <property type="entry name" value="YdbS-like_PH"/>
</dbReference>
<feature type="compositionally biased region" description="Basic and acidic residues" evidence="1">
    <location>
        <begin position="486"/>
        <end position="502"/>
    </location>
</feature>
<dbReference type="PANTHER" id="PTHR34473">
    <property type="entry name" value="UPF0699 TRANSMEMBRANE PROTEIN YDBS"/>
    <property type="match status" value="1"/>
</dbReference>